<dbReference type="Proteomes" id="UP001397290">
    <property type="component" value="Unassembled WGS sequence"/>
</dbReference>
<keyword evidence="2" id="KW-0472">Membrane</keyword>
<gene>
    <name evidence="5" type="ORF">G3M48_002196</name>
</gene>
<accession>A0AAW0RZE6</accession>
<feature type="transmembrane region" description="Helical" evidence="2">
    <location>
        <begin position="262"/>
        <end position="281"/>
    </location>
</feature>
<dbReference type="SUPFAM" id="SSF52499">
    <property type="entry name" value="Isochorismatase-like hydrolases"/>
    <property type="match status" value="1"/>
</dbReference>
<keyword evidence="3" id="KW-0732">Signal</keyword>
<comment type="caution">
    <text evidence="5">The sequence shown here is derived from an EMBL/GenBank/DDBJ whole genome shotgun (WGS) entry which is preliminary data.</text>
</comment>
<comment type="similarity">
    <text evidence="1">Belongs to the isochorismatase family.</text>
</comment>
<dbReference type="PANTHER" id="PTHR43559:SF3">
    <property type="entry name" value="HYDROLASE YCAC-RELATED"/>
    <property type="match status" value="1"/>
</dbReference>
<dbReference type="Gene3D" id="3.40.50.850">
    <property type="entry name" value="Isochorismatase-like"/>
    <property type="match status" value="1"/>
</dbReference>
<keyword evidence="2" id="KW-0812">Transmembrane</keyword>
<dbReference type="AlphaFoldDB" id="A0AAW0RZE6"/>
<evidence type="ECO:0000313" key="5">
    <source>
        <dbReference type="EMBL" id="KAK8147071.1"/>
    </source>
</evidence>
<reference evidence="5 6" key="1">
    <citation type="submission" date="2020-02" db="EMBL/GenBank/DDBJ databases">
        <title>Comparative genomics of the hypocrealean fungal genus Beauvera.</title>
        <authorList>
            <person name="Showalter D.N."/>
            <person name="Bushley K.E."/>
            <person name="Rehner S.A."/>
        </authorList>
    </citation>
    <scope>NUCLEOTIDE SEQUENCE [LARGE SCALE GENOMIC DNA]</scope>
    <source>
        <strain evidence="5 6">ARSEF4384</strain>
    </source>
</reference>
<dbReference type="PROSITE" id="PS51257">
    <property type="entry name" value="PROKAR_LIPOPROTEIN"/>
    <property type="match status" value="1"/>
</dbReference>
<organism evidence="5 6">
    <name type="scientific">Beauveria asiatica</name>
    <dbReference type="NCBI Taxonomy" id="1069075"/>
    <lineage>
        <taxon>Eukaryota</taxon>
        <taxon>Fungi</taxon>
        <taxon>Dikarya</taxon>
        <taxon>Ascomycota</taxon>
        <taxon>Pezizomycotina</taxon>
        <taxon>Sordariomycetes</taxon>
        <taxon>Hypocreomycetidae</taxon>
        <taxon>Hypocreales</taxon>
        <taxon>Cordycipitaceae</taxon>
        <taxon>Beauveria</taxon>
    </lineage>
</organism>
<protein>
    <recommendedName>
        <fullName evidence="4">Isochorismatase-like domain-containing protein</fullName>
    </recommendedName>
</protein>
<evidence type="ECO:0000256" key="2">
    <source>
        <dbReference type="SAM" id="Phobius"/>
    </source>
</evidence>
<evidence type="ECO:0000256" key="3">
    <source>
        <dbReference type="SAM" id="SignalP"/>
    </source>
</evidence>
<keyword evidence="6" id="KW-1185">Reference proteome</keyword>
<feature type="signal peptide" evidence="3">
    <location>
        <begin position="1"/>
        <end position="21"/>
    </location>
</feature>
<dbReference type="InterPro" id="IPR000868">
    <property type="entry name" value="Isochorismatase-like_dom"/>
</dbReference>
<keyword evidence="2" id="KW-1133">Transmembrane helix</keyword>
<evidence type="ECO:0000313" key="6">
    <source>
        <dbReference type="Proteomes" id="UP001397290"/>
    </source>
</evidence>
<dbReference type="InterPro" id="IPR053152">
    <property type="entry name" value="Hydrolase_YcaC-like"/>
</dbReference>
<dbReference type="InterPro" id="IPR036380">
    <property type="entry name" value="Isochorismatase-like_sf"/>
</dbReference>
<feature type="chain" id="PRO_5043418494" description="Isochorismatase-like domain-containing protein" evidence="3">
    <location>
        <begin position="22"/>
        <end position="307"/>
    </location>
</feature>
<dbReference type="EMBL" id="JAAHCF010000171">
    <property type="protein sequence ID" value="KAK8147071.1"/>
    <property type="molecule type" value="Genomic_DNA"/>
</dbReference>
<name>A0AAW0RZE6_9HYPO</name>
<dbReference type="PANTHER" id="PTHR43559">
    <property type="entry name" value="HYDROLASE YCAC-RELATED"/>
    <property type="match status" value="1"/>
</dbReference>
<sequence>MKPFTQLLTTLVMGIACPVAASSVPYERLNVNDTVLLIVDHQVGLFDFARDFDGGLFFRNMVTHASIGELFDIPVIMTTSDETGPNGPLPREILDMHPNATLIKRPGQVNAWDNADFRAAVEATGRKQIILAGIVTDVCVTFLSLSLREAGYSVWANVEASGTISPLIRDVSNARMQQAGVQLVGVFSIVADLFRDWRNPKPNAAEFRAWTDKYAPHYQMPSRLYDAIDLPPGLGLPVDGLSLVLVPPSLTGFLKPGRWREASLIAMVVVGAVLLVSFVVWDVKVAKMPRMPARMANRTVTGAACLT</sequence>
<feature type="domain" description="Isochorismatase-like" evidence="4">
    <location>
        <begin position="34"/>
        <end position="184"/>
    </location>
</feature>
<evidence type="ECO:0000256" key="1">
    <source>
        <dbReference type="ARBA" id="ARBA00006336"/>
    </source>
</evidence>
<dbReference type="Pfam" id="PF00857">
    <property type="entry name" value="Isochorismatase"/>
    <property type="match status" value="1"/>
</dbReference>
<evidence type="ECO:0000259" key="4">
    <source>
        <dbReference type="Pfam" id="PF00857"/>
    </source>
</evidence>
<proteinExistence type="inferred from homology"/>